<keyword evidence="3" id="KW-0547">Nucleotide-binding</keyword>
<keyword evidence="4 6" id="KW-0067">ATP-binding</keyword>
<reference evidence="6 7" key="1">
    <citation type="submission" date="2019-09" db="EMBL/GenBank/DDBJ databases">
        <title>Segnochrobactrum spirostomi gen. nov., sp. nov., isolated from the ciliate Spirostomum cf. yagiui and description of a novel family, Segnochrobactraceae fam. nov. within the order Rhizobiales of the class Alphaproteobacteria.</title>
        <authorList>
            <person name="Akter S."/>
            <person name="Shazib S.U.A."/>
            <person name="Shin M.K."/>
        </authorList>
    </citation>
    <scope>NUCLEOTIDE SEQUENCE [LARGE SCALE GENOMIC DNA]</scope>
    <source>
        <strain evidence="6 7">Sp-1</strain>
    </source>
</reference>
<evidence type="ECO:0000256" key="2">
    <source>
        <dbReference type="ARBA" id="ARBA00022448"/>
    </source>
</evidence>
<dbReference type="GO" id="GO:0016887">
    <property type="term" value="F:ATP hydrolysis activity"/>
    <property type="evidence" value="ECO:0007669"/>
    <property type="project" value="InterPro"/>
</dbReference>
<dbReference type="EMBL" id="VWNA01000003">
    <property type="protein sequence ID" value="MQT15002.1"/>
    <property type="molecule type" value="Genomic_DNA"/>
</dbReference>
<dbReference type="AlphaFoldDB" id="A0A6A7YBH0"/>
<dbReference type="InterPro" id="IPR017871">
    <property type="entry name" value="ABC_transporter-like_CS"/>
</dbReference>
<evidence type="ECO:0000259" key="5">
    <source>
        <dbReference type="PROSITE" id="PS50893"/>
    </source>
</evidence>
<dbReference type="InterPro" id="IPR050095">
    <property type="entry name" value="ECF_ABC_transporter_ATP-bd"/>
</dbReference>
<dbReference type="Pfam" id="PF00005">
    <property type="entry name" value="ABC_tran"/>
    <property type="match status" value="2"/>
</dbReference>
<dbReference type="Gene3D" id="3.40.50.300">
    <property type="entry name" value="P-loop containing nucleotide triphosphate hydrolases"/>
    <property type="match status" value="2"/>
</dbReference>
<accession>A0A6A7YBH0</accession>
<evidence type="ECO:0000256" key="4">
    <source>
        <dbReference type="ARBA" id="ARBA00022840"/>
    </source>
</evidence>
<evidence type="ECO:0000313" key="6">
    <source>
        <dbReference type="EMBL" id="MQT15002.1"/>
    </source>
</evidence>
<dbReference type="PROSITE" id="PS50893">
    <property type="entry name" value="ABC_TRANSPORTER_2"/>
    <property type="match status" value="2"/>
</dbReference>
<feature type="domain" description="ABC transporter" evidence="5">
    <location>
        <begin position="260"/>
        <end position="497"/>
    </location>
</feature>
<dbReference type="Proteomes" id="UP000332515">
    <property type="component" value="Unassembled WGS sequence"/>
</dbReference>
<evidence type="ECO:0000256" key="3">
    <source>
        <dbReference type="ARBA" id="ARBA00022741"/>
    </source>
</evidence>
<proteinExistence type="inferred from homology"/>
<gene>
    <name evidence="6" type="ORF">F0357_20565</name>
</gene>
<organism evidence="6 7">
    <name type="scientific">Segnochrobactrum spirostomi</name>
    <dbReference type="NCBI Taxonomy" id="2608987"/>
    <lineage>
        <taxon>Bacteria</taxon>
        <taxon>Pseudomonadati</taxon>
        <taxon>Pseudomonadota</taxon>
        <taxon>Alphaproteobacteria</taxon>
        <taxon>Hyphomicrobiales</taxon>
        <taxon>Segnochrobactraceae</taxon>
        <taxon>Segnochrobactrum</taxon>
    </lineage>
</organism>
<dbReference type="GO" id="GO:0005524">
    <property type="term" value="F:ATP binding"/>
    <property type="evidence" value="ECO:0007669"/>
    <property type="project" value="UniProtKB-KW"/>
</dbReference>
<dbReference type="InterPro" id="IPR015856">
    <property type="entry name" value="ABC_transpr_CbiO/EcfA_su"/>
</dbReference>
<dbReference type="InterPro" id="IPR003439">
    <property type="entry name" value="ABC_transporter-like_ATP-bd"/>
</dbReference>
<comment type="caution">
    <text evidence="6">The sequence shown here is derived from an EMBL/GenBank/DDBJ whole genome shotgun (WGS) entry which is preliminary data.</text>
</comment>
<dbReference type="SUPFAM" id="SSF52540">
    <property type="entry name" value="P-loop containing nucleoside triphosphate hydrolases"/>
    <property type="match status" value="2"/>
</dbReference>
<dbReference type="PANTHER" id="PTHR43553:SF24">
    <property type="entry name" value="ENERGY-COUPLING FACTOR TRANSPORTER ATP-BINDING PROTEIN ECFA1"/>
    <property type="match status" value="1"/>
</dbReference>
<evidence type="ECO:0000256" key="1">
    <source>
        <dbReference type="ARBA" id="ARBA00005417"/>
    </source>
</evidence>
<keyword evidence="2" id="KW-0813">Transport</keyword>
<dbReference type="PANTHER" id="PTHR43553">
    <property type="entry name" value="HEAVY METAL TRANSPORTER"/>
    <property type="match status" value="1"/>
</dbReference>
<dbReference type="InterPro" id="IPR027417">
    <property type="entry name" value="P-loop_NTPase"/>
</dbReference>
<dbReference type="GO" id="GO:0043190">
    <property type="term" value="C:ATP-binding cassette (ABC) transporter complex"/>
    <property type="evidence" value="ECO:0007669"/>
    <property type="project" value="TreeGrafter"/>
</dbReference>
<dbReference type="InterPro" id="IPR003593">
    <property type="entry name" value="AAA+_ATPase"/>
</dbReference>
<comment type="similarity">
    <text evidence="1">Belongs to the ABC transporter superfamily.</text>
</comment>
<feature type="domain" description="ABC transporter" evidence="5">
    <location>
        <begin position="2"/>
        <end position="241"/>
    </location>
</feature>
<protein>
    <submittedName>
        <fullName evidence="6">ATP-binding cassette domain-containing protein</fullName>
    </submittedName>
</protein>
<dbReference type="PROSITE" id="PS00211">
    <property type="entry name" value="ABC_TRANSPORTER_1"/>
    <property type="match status" value="1"/>
</dbReference>
<sequence length="519" mass="54730">MLRLEDVTIGFGGPNPVVSDIYFEVEAGERLLLCGAASSGKTTLMQAACGLIPRLIAVPHFAGTVSLDGVPIATLSKDALFTRIGIVAQNVEDQLWDLEVEDLIAFPLENRGVAKAEIRARLTSLLDEMELWPLAGRRVLTLSGGERRMVAIAAALAPHPSLLVLDEPTTGLDPSARSRLAGALGRRGREIGAMLVAEQDAVSLSAVIDRVALLRAGRLTPAEPTSAALADDICWLEAGIVPPRRGLRKRFAATIGRSLLAVSGLRTRLKRADGRPVLDDVGFEVRAGEVVALIGRNGAGKTTLFQSILGLSPISAGTIAIDGQAAGDWTAARRARKVAYLPQNMRRVLFNMSAREEVVFALTASTAASRDPDILARALAMLEKYGLGPLAETNPFALSARQQALLGLACADAAGADVAILDEPLLARDLEGRRMLDLFLETMARAGRGVMLISHDLDLVDDVASRILVLAEGRIAFDGAVEAGWSSPAFRALGWPAPAVEGSYADGGPGLGAAEREGA</sequence>
<evidence type="ECO:0000313" key="7">
    <source>
        <dbReference type="Proteomes" id="UP000332515"/>
    </source>
</evidence>
<dbReference type="GO" id="GO:0042626">
    <property type="term" value="F:ATPase-coupled transmembrane transporter activity"/>
    <property type="evidence" value="ECO:0007669"/>
    <property type="project" value="TreeGrafter"/>
</dbReference>
<dbReference type="SMART" id="SM00382">
    <property type="entry name" value="AAA"/>
    <property type="match status" value="2"/>
</dbReference>
<keyword evidence="7" id="KW-1185">Reference proteome</keyword>
<name>A0A6A7YBH0_9HYPH</name>
<dbReference type="CDD" id="cd03225">
    <property type="entry name" value="ABC_cobalt_CbiO_domain1"/>
    <property type="match status" value="2"/>
</dbReference>